<dbReference type="InterPro" id="IPR006089">
    <property type="entry name" value="Acyl-CoA_DH_CS"/>
</dbReference>
<comment type="cofactor">
    <cofactor evidence="1 6">
        <name>FAD</name>
        <dbReference type="ChEBI" id="CHEBI:57692"/>
    </cofactor>
</comment>
<proteinExistence type="inferred from homology"/>
<dbReference type="SUPFAM" id="SSF56645">
    <property type="entry name" value="Acyl-CoA dehydrogenase NM domain-like"/>
    <property type="match status" value="1"/>
</dbReference>
<feature type="domain" description="Acyl-CoA oxidase/dehydrogenase middle" evidence="8">
    <location>
        <begin position="125"/>
        <end position="220"/>
    </location>
</feature>
<accession>A0A0S4QM86</accession>
<dbReference type="Gene3D" id="2.40.110.10">
    <property type="entry name" value="Butyryl-CoA Dehydrogenase, subunit A, domain 2"/>
    <property type="match status" value="1"/>
</dbReference>
<reference evidence="11" key="1">
    <citation type="submission" date="2015-11" db="EMBL/GenBank/DDBJ databases">
        <authorList>
            <person name="Varghese N."/>
        </authorList>
    </citation>
    <scope>NUCLEOTIDE SEQUENCE [LARGE SCALE GENOMIC DNA]</scope>
    <source>
        <strain evidence="11">DSM 45899</strain>
    </source>
</reference>
<comment type="similarity">
    <text evidence="2 6">Belongs to the acyl-CoA dehydrogenase family.</text>
</comment>
<dbReference type="GO" id="GO:0003995">
    <property type="term" value="F:acyl-CoA dehydrogenase activity"/>
    <property type="evidence" value="ECO:0007669"/>
    <property type="project" value="InterPro"/>
</dbReference>
<dbReference type="InterPro" id="IPR036250">
    <property type="entry name" value="AcylCo_DH-like_C"/>
</dbReference>
<dbReference type="EMBL" id="FAOZ01000008">
    <property type="protein sequence ID" value="CUU56763.1"/>
    <property type="molecule type" value="Genomic_DNA"/>
</dbReference>
<organism evidence="10 11">
    <name type="scientific">Parafrankia irregularis</name>
    <dbReference type="NCBI Taxonomy" id="795642"/>
    <lineage>
        <taxon>Bacteria</taxon>
        <taxon>Bacillati</taxon>
        <taxon>Actinomycetota</taxon>
        <taxon>Actinomycetes</taxon>
        <taxon>Frankiales</taxon>
        <taxon>Frankiaceae</taxon>
        <taxon>Parafrankia</taxon>
    </lineage>
</organism>
<dbReference type="InterPro" id="IPR006091">
    <property type="entry name" value="Acyl-CoA_Oxase/DH_mid-dom"/>
</dbReference>
<protein>
    <submittedName>
        <fullName evidence="10">Acyl-CoA dehydrogenase</fullName>
    </submittedName>
</protein>
<dbReference type="InterPro" id="IPR037069">
    <property type="entry name" value="AcylCoA_DH/ox_N_sf"/>
</dbReference>
<dbReference type="InterPro" id="IPR009075">
    <property type="entry name" value="AcylCo_DH/oxidase_C"/>
</dbReference>
<dbReference type="AlphaFoldDB" id="A0A0S4QM86"/>
<gene>
    <name evidence="10" type="ORF">Ga0074812_108291</name>
</gene>
<keyword evidence="3 6" id="KW-0285">Flavoprotein</keyword>
<evidence type="ECO:0000259" key="9">
    <source>
        <dbReference type="Pfam" id="PF02771"/>
    </source>
</evidence>
<feature type="domain" description="Acyl-CoA dehydrogenase/oxidase N-terminal" evidence="9">
    <location>
        <begin position="8"/>
        <end position="121"/>
    </location>
</feature>
<evidence type="ECO:0000313" key="11">
    <source>
        <dbReference type="Proteomes" id="UP000198802"/>
    </source>
</evidence>
<keyword evidence="4 6" id="KW-0274">FAD</keyword>
<evidence type="ECO:0000256" key="4">
    <source>
        <dbReference type="ARBA" id="ARBA00022827"/>
    </source>
</evidence>
<dbReference type="PANTHER" id="PTHR43884:SF12">
    <property type="entry name" value="ISOVALERYL-COA DEHYDROGENASE, MITOCHONDRIAL-RELATED"/>
    <property type="match status" value="1"/>
</dbReference>
<dbReference type="FunFam" id="1.20.140.10:FF:000001">
    <property type="entry name" value="Acyl-CoA dehydrogenase"/>
    <property type="match status" value="1"/>
</dbReference>
<dbReference type="InterPro" id="IPR009100">
    <property type="entry name" value="AcylCoA_DH/oxidase_NM_dom_sf"/>
</dbReference>
<dbReference type="Gene3D" id="1.20.140.10">
    <property type="entry name" value="Butyryl-CoA Dehydrogenase, subunit A, domain 3"/>
    <property type="match status" value="1"/>
</dbReference>
<dbReference type="Pfam" id="PF02770">
    <property type="entry name" value="Acyl-CoA_dh_M"/>
    <property type="match status" value="1"/>
</dbReference>
<dbReference type="Pfam" id="PF02771">
    <property type="entry name" value="Acyl-CoA_dh_N"/>
    <property type="match status" value="1"/>
</dbReference>
<keyword evidence="11" id="KW-1185">Reference proteome</keyword>
<evidence type="ECO:0000256" key="2">
    <source>
        <dbReference type="ARBA" id="ARBA00009347"/>
    </source>
</evidence>
<evidence type="ECO:0000259" key="7">
    <source>
        <dbReference type="Pfam" id="PF00441"/>
    </source>
</evidence>
<dbReference type="GO" id="GO:0050660">
    <property type="term" value="F:flavin adenine dinucleotide binding"/>
    <property type="evidence" value="ECO:0007669"/>
    <property type="project" value="InterPro"/>
</dbReference>
<sequence length="383" mass="42477">MNTDLFESDHELYRETVRAFVTRDVVPNLERWDAERLIDRETWKRAGAAGLLGLAVPESHGGAGERDYRFRVVLQEEIARVGASSLQSSFSTNDDIVLSYLLEMATEQQQARWLPGFATGETVGAIAMTEPQTGSDLRGIATTAVRDGDDWVINGSKTFITNGILADLVIVFARTGTDGGSRGFSLFVVERDTPGFERGRKLDKVGLAAQDTAELFFRDVRVPARNLLGVEGGGLPALMRNLPRERLGIAIAGQCSAEAAFAWTLDYVRQRQAFGRPVAEFQTVGFALAELRTRIEVTRAYIDRCVRELNRGTLSAVDAAKAKWWATEMQWKVVDTGVQLHGGYGYMTEYPIARAFLDARVQRIYGGTNEIMKEIISRDLVRS</sequence>
<dbReference type="Pfam" id="PF00441">
    <property type="entry name" value="Acyl-CoA_dh_1"/>
    <property type="match status" value="1"/>
</dbReference>
<evidence type="ECO:0000256" key="5">
    <source>
        <dbReference type="ARBA" id="ARBA00023002"/>
    </source>
</evidence>
<keyword evidence="5 6" id="KW-0560">Oxidoreductase</keyword>
<dbReference type="Gene3D" id="1.10.540.10">
    <property type="entry name" value="Acyl-CoA dehydrogenase/oxidase, N-terminal domain"/>
    <property type="match status" value="1"/>
</dbReference>
<dbReference type="FunFam" id="2.40.110.10:FF:000002">
    <property type="entry name" value="Acyl-CoA dehydrogenase fadE12"/>
    <property type="match status" value="1"/>
</dbReference>
<dbReference type="Proteomes" id="UP000198802">
    <property type="component" value="Unassembled WGS sequence"/>
</dbReference>
<dbReference type="InterPro" id="IPR013786">
    <property type="entry name" value="AcylCoA_DH/ox_N"/>
</dbReference>
<feature type="domain" description="Acyl-CoA dehydrogenase/oxidase C-terminal" evidence="7">
    <location>
        <begin position="232"/>
        <end position="380"/>
    </location>
</feature>
<evidence type="ECO:0000313" key="10">
    <source>
        <dbReference type="EMBL" id="CUU56763.1"/>
    </source>
</evidence>
<dbReference type="InterPro" id="IPR046373">
    <property type="entry name" value="Acyl-CoA_Oxase/DH_mid-dom_sf"/>
</dbReference>
<evidence type="ECO:0000256" key="6">
    <source>
        <dbReference type="RuleBase" id="RU362125"/>
    </source>
</evidence>
<evidence type="ECO:0000256" key="1">
    <source>
        <dbReference type="ARBA" id="ARBA00001974"/>
    </source>
</evidence>
<evidence type="ECO:0000256" key="3">
    <source>
        <dbReference type="ARBA" id="ARBA00022630"/>
    </source>
</evidence>
<dbReference type="RefSeq" id="WP_091277478.1">
    <property type="nucleotide sequence ID" value="NZ_FAOZ01000008.1"/>
</dbReference>
<dbReference type="PANTHER" id="PTHR43884">
    <property type="entry name" value="ACYL-COA DEHYDROGENASE"/>
    <property type="match status" value="1"/>
</dbReference>
<evidence type="ECO:0000259" key="8">
    <source>
        <dbReference type="Pfam" id="PF02770"/>
    </source>
</evidence>
<name>A0A0S4QM86_9ACTN</name>
<dbReference type="SUPFAM" id="SSF47203">
    <property type="entry name" value="Acyl-CoA dehydrogenase C-terminal domain-like"/>
    <property type="match status" value="1"/>
</dbReference>
<dbReference type="PROSITE" id="PS00073">
    <property type="entry name" value="ACYL_COA_DH_2"/>
    <property type="match status" value="1"/>
</dbReference>